<dbReference type="Pfam" id="PF21993">
    <property type="entry name" value="TetR_C_13_2"/>
    <property type="match status" value="1"/>
</dbReference>
<dbReference type="InterPro" id="IPR036271">
    <property type="entry name" value="Tet_transcr_reg_TetR-rel_C_sf"/>
</dbReference>
<geneLocation type="plasmid" evidence="2">
    <name>unnamed1</name>
</geneLocation>
<accession>A0A1L3ZIC4</accession>
<evidence type="ECO:0000259" key="1">
    <source>
        <dbReference type="Pfam" id="PF21993"/>
    </source>
</evidence>
<evidence type="ECO:0000313" key="3">
    <source>
        <dbReference type="Proteomes" id="UP000183050"/>
    </source>
</evidence>
<name>A0A1L3ZIC4_RHILE</name>
<dbReference type="InterPro" id="IPR054156">
    <property type="entry name" value="YxaF_TetR_C"/>
</dbReference>
<dbReference type="AlphaFoldDB" id="A0A1L3ZIC4"/>
<dbReference type="Gene3D" id="1.10.357.10">
    <property type="entry name" value="Tetracycline Repressor, domain 2"/>
    <property type="match status" value="1"/>
</dbReference>
<feature type="domain" description="Transcriptional regulator LmrA/YxaF-like C-terminal" evidence="1">
    <location>
        <begin position="21"/>
        <end position="113"/>
    </location>
</feature>
<sequence>MTLRETVLEGGSDDRPWLEIYADKIRDIAQNLAHRKRCVGLHLAYGADDETPAAKEAVRIFFLSLRDHLTAILARGLPSEIAEELATDALVRIEGATLMTAVFDESDAMERAIQAAILDATTASR</sequence>
<reference evidence="2 3" key="1">
    <citation type="submission" date="2016-11" db="EMBL/GenBank/DDBJ databases">
        <title>Rhizobium leguminosarum bv. viciae strain Vaf12 isolated from Vavilovia formosa root nodules from Russia, Dagestan.</title>
        <authorList>
            <person name="Kimeklis A."/>
        </authorList>
    </citation>
    <scope>NUCLEOTIDE SEQUENCE [LARGE SCALE GENOMIC DNA]</scope>
    <source>
        <strain evidence="2 3">Vaf-108</strain>
        <plasmid evidence="3">Plasmid unnamed1</plasmid>
    </source>
</reference>
<dbReference type="SUPFAM" id="SSF48498">
    <property type="entry name" value="Tetracyclin repressor-like, C-terminal domain"/>
    <property type="match status" value="1"/>
</dbReference>
<keyword evidence="2" id="KW-0614">Plasmid</keyword>
<gene>
    <name evidence="2" type="ORF">BMW22_28235</name>
</gene>
<dbReference type="EMBL" id="CP018229">
    <property type="protein sequence ID" value="API55399.1"/>
    <property type="molecule type" value="Genomic_DNA"/>
</dbReference>
<proteinExistence type="predicted"/>
<protein>
    <recommendedName>
        <fullName evidence="1">Transcriptional regulator LmrA/YxaF-like C-terminal domain-containing protein</fullName>
    </recommendedName>
</protein>
<evidence type="ECO:0000313" key="2">
    <source>
        <dbReference type="EMBL" id="API55399.1"/>
    </source>
</evidence>
<dbReference type="Proteomes" id="UP000183050">
    <property type="component" value="Plasmid unnamed1"/>
</dbReference>
<organism evidence="2 3">
    <name type="scientific">Rhizobium leguminosarum</name>
    <dbReference type="NCBI Taxonomy" id="384"/>
    <lineage>
        <taxon>Bacteria</taxon>
        <taxon>Pseudomonadati</taxon>
        <taxon>Pseudomonadota</taxon>
        <taxon>Alphaproteobacteria</taxon>
        <taxon>Hyphomicrobiales</taxon>
        <taxon>Rhizobiaceae</taxon>
        <taxon>Rhizobium/Agrobacterium group</taxon>
        <taxon>Rhizobium</taxon>
    </lineage>
</organism>